<evidence type="ECO:0000256" key="5">
    <source>
        <dbReference type="PROSITE-ProRule" id="PRU01240"/>
    </source>
</evidence>
<evidence type="ECO:0000259" key="8">
    <source>
        <dbReference type="Pfam" id="PF00082"/>
    </source>
</evidence>
<accession>A0A2K0TGQ8</accession>
<dbReference type="PROSITE" id="PS00137">
    <property type="entry name" value="SUBTILASE_HIS"/>
    <property type="match status" value="1"/>
</dbReference>
<gene>
    <name evidence="9" type="ORF">TGAMA5MH_03512</name>
</gene>
<dbReference type="InterPro" id="IPR022398">
    <property type="entry name" value="Peptidase_S8_His-AS"/>
</dbReference>
<feature type="domain" description="Peptidase S8/S53" evidence="8">
    <location>
        <begin position="193"/>
        <end position="429"/>
    </location>
</feature>
<dbReference type="PROSITE" id="PS51892">
    <property type="entry name" value="SUBTILASE"/>
    <property type="match status" value="1"/>
</dbReference>
<dbReference type="Gene3D" id="3.40.50.200">
    <property type="entry name" value="Peptidase S8/S53 domain"/>
    <property type="match status" value="1"/>
</dbReference>
<dbReference type="InterPro" id="IPR050131">
    <property type="entry name" value="Peptidase_S8_subtilisin-like"/>
</dbReference>
<dbReference type="PRINTS" id="PR00723">
    <property type="entry name" value="SUBTILISIN"/>
</dbReference>
<dbReference type="Pfam" id="PF00082">
    <property type="entry name" value="Peptidase_S8"/>
    <property type="match status" value="1"/>
</dbReference>
<dbReference type="EMBL" id="MTYH01000028">
    <property type="protein sequence ID" value="PNP44705.1"/>
    <property type="molecule type" value="Genomic_DNA"/>
</dbReference>
<evidence type="ECO:0000256" key="6">
    <source>
        <dbReference type="RuleBase" id="RU003355"/>
    </source>
</evidence>
<feature type="signal peptide" evidence="7">
    <location>
        <begin position="1"/>
        <end position="21"/>
    </location>
</feature>
<dbReference type="InterPro" id="IPR034193">
    <property type="entry name" value="PCSK9_ProteinaseK-like"/>
</dbReference>
<feature type="active site" description="Charge relay system" evidence="5">
    <location>
        <position position="390"/>
    </location>
</feature>
<dbReference type="PROSITE" id="PS00138">
    <property type="entry name" value="SUBTILASE_SER"/>
    <property type="match status" value="1"/>
</dbReference>
<dbReference type="PANTHER" id="PTHR43806:SF11">
    <property type="entry name" value="CEREVISIN-RELATED"/>
    <property type="match status" value="1"/>
</dbReference>
<dbReference type="SUPFAM" id="SSF52743">
    <property type="entry name" value="Subtilisin-like"/>
    <property type="match status" value="1"/>
</dbReference>
<keyword evidence="4 5" id="KW-0720">Serine protease</keyword>
<dbReference type="Proteomes" id="UP000236546">
    <property type="component" value="Unassembled WGS sequence"/>
</dbReference>
<proteinExistence type="inferred from homology"/>
<evidence type="ECO:0000256" key="4">
    <source>
        <dbReference type="ARBA" id="ARBA00022825"/>
    </source>
</evidence>
<dbReference type="GO" id="GO:0004252">
    <property type="term" value="F:serine-type endopeptidase activity"/>
    <property type="evidence" value="ECO:0007669"/>
    <property type="project" value="UniProtKB-UniRule"/>
</dbReference>
<dbReference type="InterPro" id="IPR023828">
    <property type="entry name" value="Peptidase_S8_Ser-AS"/>
</dbReference>
<feature type="active site" description="Charge relay system" evidence="5">
    <location>
        <position position="201"/>
    </location>
</feature>
<protein>
    <recommendedName>
        <fullName evidence="8">Peptidase S8/S53 domain-containing protein</fullName>
    </recommendedName>
</protein>
<keyword evidence="3 5" id="KW-0378">Hydrolase</keyword>
<evidence type="ECO:0000256" key="3">
    <source>
        <dbReference type="ARBA" id="ARBA00022801"/>
    </source>
</evidence>
<sequence length="447" mass="46077">MAPFNTMLGYLLLVVAPLAAALPFHGHGHGPNTNNLNFNLTETINETINEINENLAGLVGYITNPHAKNVIANRYIVVYNNTFGSEAISAKQAEFAATIQKRNLGKRSLGGNLLSTEIHSFQMHNWRAMALDADDEMVKSIFSAQEVAYIEADAVVQTKNALVAQTNATPGLIRLSNRNAGGKNYIFDNTAGAGITAYVVDTGIRITHSEFEGRASFGANFVNSNNTDENGHGSHVSGTIGGATFGVAKNIKLVAVKVLDATGAGSNSGVLNGMQFVVNDVQAKGLSGKAVMNMSLGGSLSAAVNNAIAAIANAGVVPVVAAGNENQDTANTSPGSAPQAITVGAIDATNDVRASFSNFGADVDIYAQGVNVLSVGIKSDTDTATLSGTSMATPHVAGLAAYLMALKGLTNVNDVTTLIKNLATATGASVQQNVAGTTNLIANNGEL</sequence>
<comment type="similarity">
    <text evidence="1 5 6">Belongs to the peptidase S8 family.</text>
</comment>
<organism evidence="9 10">
    <name type="scientific">Trichoderma gamsii</name>
    <dbReference type="NCBI Taxonomy" id="398673"/>
    <lineage>
        <taxon>Eukaryota</taxon>
        <taxon>Fungi</taxon>
        <taxon>Dikarya</taxon>
        <taxon>Ascomycota</taxon>
        <taxon>Pezizomycotina</taxon>
        <taxon>Sordariomycetes</taxon>
        <taxon>Hypocreomycetidae</taxon>
        <taxon>Hypocreales</taxon>
        <taxon>Hypocreaceae</taxon>
        <taxon>Trichoderma</taxon>
    </lineage>
</organism>
<dbReference type="SUPFAM" id="SSF54897">
    <property type="entry name" value="Protease propeptides/inhibitors"/>
    <property type="match status" value="1"/>
</dbReference>
<name>A0A2K0TGQ8_9HYPO</name>
<dbReference type="AlphaFoldDB" id="A0A2K0TGQ8"/>
<dbReference type="OrthoDB" id="206201at2759"/>
<dbReference type="InterPro" id="IPR000209">
    <property type="entry name" value="Peptidase_S8/S53_dom"/>
</dbReference>
<dbReference type="PROSITE" id="PS00136">
    <property type="entry name" value="SUBTILASE_ASP"/>
    <property type="match status" value="1"/>
</dbReference>
<evidence type="ECO:0000256" key="2">
    <source>
        <dbReference type="ARBA" id="ARBA00022670"/>
    </source>
</evidence>
<comment type="caution">
    <text evidence="9">The sequence shown here is derived from an EMBL/GenBank/DDBJ whole genome shotgun (WGS) entry which is preliminary data.</text>
</comment>
<feature type="active site" description="Charge relay system" evidence="5">
    <location>
        <position position="232"/>
    </location>
</feature>
<dbReference type="PANTHER" id="PTHR43806">
    <property type="entry name" value="PEPTIDASE S8"/>
    <property type="match status" value="1"/>
</dbReference>
<keyword evidence="7" id="KW-0732">Signal</keyword>
<evidence type="ECO:0000313" key="10">
    <source>
        <dbReference type="Proteomes" id="UP000236546"/>
    </source>
</evidence>
<evidence type="ECO:0000256" key="1">
    <source>
        <dbReference type="ARBA" id="ARBA00011073"/>
    </source>
</evidence>
<dbReference type="InterPro" id="IPR036852">
    <property type="entry name" value="Peptidase_S8/S53_dom_sf"/>
</dbReference>
<dbReference type="GO" id="GO:0006508">
    <property type="term" value="P:proteolysis"/>
    <property type="evidence" value="ECO:0007669"/>
    <property type="project" value="UniProtKB-KW"/>
</dbReference>
<evidence type="ECO:0000313" key="9">
    <source>
        <dbReference type="EMBL" id="PNP44705.1"/>
    </source>
</evidence>
<dbReference type="FunFam" id="3.40.50.200:FF:000007">
    <property type="entry name" value="Subtilisin-like serine protease"/>
    <property type="match status" value="1"/>
</dbReference>
<dbReference type="InterPro" id="IPR015500">
    <property type="entry name" value="Peptidase_S8_subtilisin-rel"/>
</dbReference>
<evidence type="ECO:0000256" key="7">
    <source>
        <dbReference type="SAM" id="SignalP"/>
    </source>
</evidence>
<keyword evidence="2 5" id="KW-0645">Protease</keyword>
<reference evidence="9 10" key="1">
    <citation type="submission" date="2017-02" db="EMBL/GenBank/DDBJ databases">
        <title>Genomes of Trichoderma spp. with biocontrol activity.</title>
        <authorList>
            <person name="Gardiner D."/>
            <person name="Kazan K."/>
            <person name="Vos C."/>
            <person name="Harvey P."/>
        </authorList>
    </citation>
    <scope>NUCLEOTIDE SEQUENCE [LARGE SCALE GENOMIC DNA]</scope>
    <source>
        <strain evidence="9 10">A5MH</strain>
    </source>
</reference>
<dbReference type="InterPro" id="IPR023827">
    <property type="entry name" value="Peptidase_S8_Asp-AS"/>
</dbReference>
<feature type="chain" id="PRO_5014443835" description="Peptidase S8/S53 domain-containing protein" evidence="7">
    <location>
        <begin position="22"/>
        <end position="447"/>
    </location>
</feature>
<dbReference type="CDD" id="cd04077">
    <property type="entry name" value="Peptidases_S8_PCSK9_ProteinaseK_like"/>
    <property type="match status" value="1"/>
</dbReference>